<proteinExistence type="predicted"/>
<feature type="transmembrane region" description="Helical" evidence="1">
    <location>
        <begin position="326"/>
        <end position="345"/>
    </location>
</feature>
<dbReference type="EMBL" id="JAAWWL010000001">
    <property type="protein sequence ID" value="NKI31194.1"/>
    <property type="molecule type" value="Genomic_DNA"/>
</dbReference>
<dbReference type="Proteomes" id="UP000718451">
    <property type="component" value="Unassembled WGS sequence"/>
</dbReference>
<evidence type="ECO:0000256" key="1">
    <source>
        <dbReference type="SAM" id="Phobius"/>
    </source>
</evidence>
<comment type="caution">
    <text evidence="2">The sequence shown here is derived from an EMBL/GenBank/DDBJ whole genome shotgun (WGS) entry which is preliminary data.</text>
</comment>
<keyword evidence="1" id="KW-0812">Transmembrane</keyword>
<feature type="transmembrane region" description="Helical" evidence="1">
    <location>
        <begin position="32"/>
        <end position="50"/>
    </location>
</feature>
<sequence>MEIYKPYFLQIVSVIFLVAFFFFDRAKTSRNFSNLILFLLYLLVSSAFIFRDYQGNIDIPRYLRFYEQNVHFLDIFTSSSAWKADYFFFILMPLAHLFGLSGEGYITAQLLLSVGLTFIAINIIFKSSKKWIYLTLFLTINSSSFYLIHGNVIRQGLASSLLLLVIASTVTSRQNLYKVLGFFTHKGVALSFLTRPFKLLDTIRPVVFIVAALVGYFALIIIILNFLILPEFVQKKVEFYTEFKRASSNSILKLLILIIFNFLFFSKLNKSEVFRKTHGLFFIYSVFAVLLFRFDGMFSRLILYTDIFVPILTIGFITSFDKSLNRTLALVGAIICSFLYSIYVFNHKSILFNMGEYFVF</sequence>
<accession>A0ABX1GMU3</accession>
<feature type="transmembrane region" description="Helical" evidence="1">
    <location>
        <begin position="278"/>
        <end position="294"/>
    </location>
</feature>
<keyword evidence="1" id="KW-0472">Membrane</keyword>
<keyword evidence="1" id="KW-1133">Transmembrane helix</keyword>
<organism evidence="2 3">
    <name type="scientific">Croceivirga thetidis</name>
    <dbReference type="NCBI Taxonomy" id="2721623"/>
    <lineage>
        <taxon>Bacteria</taxon>
        <taxon>Pseudomonadati</taxon>
        <taxon>Bacteroidota</taxon>
        <taxon>Flavobacteriia</taxon>
        <taxon>Flavobacteriales</taxon>
        <taxon>Flavobacteriaceae</taxon>
        <taxon>Croceivirga</taxon>
    </lineage>
</organism>
<dbReference type="InterPro" id="IPR049458">
    <property type="entry name" value="EpsG-like"/>
</dbReference>
<evidence type="ECO:0000313" key="3">
    <source>
        <dbReference type="Proteomes" id="UP000718451"/>
    </source>
</evidence>
<protein>
    <recommendedName>
        <fullName evidence="4">EpsG family protein</fullName>
    </recommendedName>
</protein>
<feature type="transmembrane region" description="Helical" evidence="1">
    <location>
        <begin position="301"/>
        <end position="320"/>
    </location>
</feature>
<reference evidence="2 3" key="1">
    <citation type="submission" date="2020-04" db="EMBL/GenBank/DDBJ databases">
        <authorList>
            <person name="Yoon J."/>
        </authorList>
    </citation>
    <scope>NUCLEOTIDE SEQUENCE [LARGE SCALE GENOMIC DNA]</scope>
    <source>
        <strain evidence="2 3">DJ-13</strain>
    </source>
</reference>
<name>A0ABX1GMU3_9FLAO</name>
<dbReference type="RefSeq" id="WP_168551380.1">
    <property type="nucleotide sequence ID" value="NZ_JAAWWL010000001.1"/>
</dbReference>
<keyword evidence="3" id="KW-1185">Reference proteome</keyword>
<feature type="transmembrane region" description="Helical" evidence="1">
    <location>
        <begin position="131"/>
        <end position="149"/>
    </location>
</feature>
<feature type="transmembrane region" description="Helical" evidence="1">
    <location>
        <begin position="203"/>
        <end position="229"/>
    </location>
</feature>
<evidence type="ECO:0000313" key="2">
    <source>
        <dbReference type="EMBL" id="NKI31194.1"/>
    </source>
</evidence>
<evidence type="ECO:0008006" key="4">
    <source>
        <dbReference type="Google" id="ProtNLM"/>
    </source>
</evidence>
<dbReference type="Pfam" id="PF14897">
    <property type="entry name" value="EpsG"/>
    <property type="match status" value="1"/>
</dbReference>
<feature type="transmembrane region" description="Helical" evidence="1">
    <location>
        <begin position="6"/>
        <end position="23"/>
    </location>
</feature>
<gene>
    <name evidence="2" type="ORF">HCU67_04505</name>
</gene>
<feature type="transmembrane region" description="Helical" evidence="1">
    <location>
        <begin position="250"/>
        <end position="266"/>
    </location>
</feature>
<feature type="transmembrane region" description="Helical" evidence="1">
    <location>
        <begin position="104"/>
        <end position="125"/>
    </location>
</feature>